<evidence type="ECO:0008006" key="11">
    <source>
        <dbReference type="Google" id="ProtNLM"/>
    </source>
</evidence>
<name>A0A6G0XUS3_9STRA</name>
<dbReference type="AlphaFoldDB" id="A0A6G0XUS3"/>
<comment type="subcellular location">
    <subcellularLocation>
        <location evidence="1">Membrane</location>
        <topology evidence="1">Multi-pass membrane protein</topology>
    </subcellularLocation>
</comment>
<feature type="transmembrane region" description="Helical" evidence="8">
    <location>
        <begin position="115"/>
        <end position="134"/>
    </location>
</feature>
<dbReference type="GO" id="GO:0016020">
    <property type="term" value="C:membrane"/>
    <property type="evidence" value="ECO:0007669"/>
    <property type="project" value="UniProtKB-SubCell"/>
</dbReference>
<evidence type="ECO:0000256" key="3">
    <source>
        <dbReference type="ARBA" id="ARBA00022692"/>
    </source>
</evidence>
<keyword evidence="7" id="KW-0568">Pathogenesis-related protein</keyword>
<evidence type="ECO:0000313" key="10">
    <source>
        <dbReference type="Proteomes" id="UP000481153"/>
    </source>
</evidence>
<dbReference type="InterPro" id="IPR011992">
    <property type="entry name" value="EF-hand-dom_pair"/>
</dbReference>
<dbReference type="Gene3D" id="1.10.238.10">
    <property type="entry name" value="EF-hand"/>
    <property type="match status" value="1"/>
</dbReference>
<organism evidence="9 10">
    <name type="scientific">Aphanomyces euteiches</name>
    <dbReference type="NCBI Taxonomy" id="100861"/>
    <lineage>
        <taxon>Eukaryota</taxon>
        <taxon>Sar</taxon>
        <taxon>Stramenopiles</taxon>
        <taxon>Oomycota</taxon>
        <taxon>Saprolegniomycetes</taxon>
        <taxon>Saprolegniales</taxon>
        <taxon>Verrucalvaceae</taxon>
        <taxon>Aphanomyces</taxon>
    </lineage>
</organism>
<feature type="transmembrane region" description="Helical" evidence="8">
    <location>
        <begin position="412"/>
        <end position="433"/>
    </location>
</feature>
<evidence type="ECO:0000256" key="6">
    <source>
        <dbReference type="ARBA" id="ARBA00023136"/>
    </source>
</evidence>
<keyword evidence="5 8" id="KW-1133">Transmembrane helix</keyword>
<feature type="transmembrane region" description="Helical" evidence="8">
    <location>
        <begin position="275"/>
        <end position="300"/>
    </location>
</feature>
<evidence type="ECO:0000313" key="9">
    <source>
        <dbReference type="EMBL" id="KAF0744324.1"/>
    </source>
</evidence>
<evidence type="ECO:0000256" key="1">
    <source>
        <dbReference type="ARBA" id="ARBA00004141"/>
    </source>
</evidence>
<sequence length="588" mass="66711">MSLLASMLDIRRLVEGGNEGSGLEKAEKEEEILTTAKVARNIAYLLIFVIVAETLIHRLRHFLRHNKKYLELLNKTTAEFMIVGLISLLIKFAVYVKAIEKNGLEYEALEAADTLLFFVAISLVVQAFVVILVLRYDNLGMDTLELVSTGELVVETKLVHASSSWWCPGWYWQRRRIHWRLLETLFRRVYGLPRLFSFAKYSRDLQEHQIVDILEIDLTTWLLLFCIFCGVFFSTGEMKSIADDPRNVAYYVVTKSEGMTKAEYTKLITMQDNRVVVLAVLVSLLFLAMVIFLLYINWLLLLLVSRAKADVAEGVYDDEPSDLESLELVAAAEAEEATMTSQNALAQMQAVGDTLENNDESLHTKKWGSLLLQLIASGVRKLLGRSNIKRNHLSAKIDDVVLPGFYRKACEFLIQFLLVVNGLYIAMIFANIVPTLEPVEVPTTVFTIILLVVNMMILGPRLLGAFSLLNGIYRVEAVMLGNVISHFVEAEKEKGKIVADVRLYYKERGKTIDNIRTMLDSIDAIDKDGYVDVELLRRVMSSNFGYKTSRHKFNAFVRMMEIETRDATVLFDDFVAILQPKSDASRAV</sequence>
<feature type="transmembrane region" description="Helical" evidence="8">
    <location>
        <begin position="445"/>
        <end position="469"/>
    </location>
</feature>
<dbReference type="SUPFAM" id="SSF47473">
    <property type="entry name" value="EF-hand"/>
    <property type="match status" value="1"/>
</dbReference>
<evidence type="ECO:0000256" key="7">
    <source>
        <dbReference type="ARBA" id="ARBA00023265"/>
    </source>
</evidence>
<dbReference type="InterPro" id="IPR004326">
    <property type="entry name" value="Mlo"/>
</dbReference>
<feature type="transmembrane region" description="Helical" evidence="8">
    <location>
        <begin position="38"/>
        <end position="56"/>
    </location>
</feature>
<gene>
    <name evidence="9" type="ORF">Ae201684_000812</name>
</gene>
<comment type="caution">
    <text evidence="9">The sequence shown here is derived from an EMBL/GenBank/DDBJ whole genome shotgun (WGS) entry which is preliminary data.</text>
</comment>
<dbReference type="EMBL" id="VJMJ01000009">
    <property type="protein sequence ID" value="KAF0744324.1"/>
    <property type="molecule type" value="Genomic_DNA"/>
</dbReference>
<proteinExistence type="inferred from homology"/>
<keyword evidence="3 8" id="KW-0812">Transmembrane</keyword>
<dbReference type="Proteomes" id="UP000481153">
    <property type="component" value="Unassembled WGS sequence"/>
</dbReference>
<comment type="similarity">
    <text evidence="2">Belongs to the MLO family.</text>
</comment>
<keyword evidence="6 8" id="KW-0472">Membrane</keyword>
<protein>
    <recommendedName>
        <fullName evidence="11">EF-hand domain-containing protein</fullName>
    </recommendedName>
</protein>
<keyword evidence="10" id="KW-1185">Reference proteome</keyword>
<evidence type="ECO:0000256" key="4">
    <source>
        <dbReference type="ARBA" id="ARBA00022821"/>
    </source>
</evidence>
<dbReference type="GO" id="GO:0006952">
    <property type="term" value="P:defense response"/>
    <property type="evidence" value="ECO:0007669"/>
    <property type="project" value="UniProtKB-KW"/>
</dbReference>
<keyword evidence="4" id="KW-0611">Plant defense</keyword>
<feature type="transmembrane region" description="Helical" evidence="8">
    <location>
        <begin position="210"/>
        <end position="233"/>
    </location>
</feature>
<dbReference type="VEuPathDB" id="FungiDB:AeMF1_018836"/>
<accession>A0A6G0XUS3</accession>
<evidence type="ECO:0000256" key="2">
    <source>
        <dbReference type="ARBA" id="ARBA00006574"/>
    </source>
</evidence>
<feature type="transmembrane region" description="Helical" evidence="8">
    <location>
        <begin position="77"/>
        <end position="95"/>
    </location>
</feature>
<dbReference type="Pfam" id="PF03094">
    <property type="entry name" value="Mlo"/>
    <property type="match status" value="1"/>
</dbReference>
<evidence type="ECO:0000256" key="5">
    <source>
        <dbReference type="ARBA" id="ARBA00022989"/>
    </source>
</evidence>
<reference evidence="9 10" key="1">
    <citation type="submission" date="2019-07" db="EMBL/GenBank/DDBJ databases">
        <title>Genomics analysis of Aphanomyces spp. identifies a new class of oomycete effector associated with host adaptation.</title>
        <authorList>
            <person name="Gaulin E."/>
        </authorList>
    </citation>
    <scope>NUCLEOTIDE SEQUENCE [LARGE SCALE GENOMIC DNA]</scope>
    <source>
        <strain evidence="9 10">ATCC 201684</strain>
    </source>
</reference>
<evidence type="ECO:0000256" key="8">
    <source>
        <dbReference type="SAM" id="Phobius"/>
    </source>
</evidence>